<dbReference type="AlphaFoldDB" id="A0A8S9YRA1"/>
<keyword evidence="1" id="KW-0732">Signal</keyword>
<evidence type="ECO:0000313" key="3">
    <source>
        <dbReference type="Proteomes" id="UP000822476"/>
    </source>
</evidence>
<name>A0A8S9YRA1_9TREM</name>
<proteinExistence type="predicted"/>
<reference evidence="2" key="1">
    <citation type="submission" date="2019-07" db="EMBL/GenBank/DDBJ databases">
        <title>Annotation for the trematode Paragonimus miyazaki's.</title>
        <authorList>
            <person name="Choi Y.-J."/>
        </authorList>
    </citation>
    <scope>NUCLEOTIDE SEQUENCE</scope>
    <source>
        <strain evidence="2">Japan</strain>
    </source>
</reference>
<sequence length="137" mass="15483">MNASSFLIMVTCIWGIGFGQSVKPTIYLLNSQTDNMDVRNQLTSRDPTGWSQGTFSNLILLDDNGHTSKFEITVNSSKYPKLLPNEMLWRINLEITGPNEHCLTRAEHFVPTAKCSHAVQTSWHLSLLFEKVGQRNT</sequence>
<dbReference type="EMBL" id="JTDE01003835">
    <property type="protein sequence ID" value="KAF7255591.1"/>
    <property type="molecule type" value="Genomic_DNA"/>
</dbReference>
<feature type="chain" id="PRO_5035838865" description="Secreted protein" evidence="1">
    <location>
        <begin position="22"/>
        <end position="137"/>
    </location>
</feature>
<evidence type="ECO:0000313" key="2">
    <source>
        <dbReference type="EMBL" id="KAF7255591.1"/>
    </source>
</evidence>
<evidence type="ECO:0000256" key="1">
    <source>
        <dbReference type="SAM" id="SignalP"/>
    </source>
</evidence>
<keyword evidence="3" id="KW-1185">Reference proteome</keyword>
<dbReference type="OrthoDB" id="10434150at2759"/>
<protein>
    <recommendedName>
        <fullName evidence="4">Secreted protein</fullName>
    </recommendedName>
</protein>
<feature type="signal peptide" evidence="1">
    <location>
        <begin position="1"/>
        <end position="21"/>
    </location>
</feature>
<accession>A0A8S9YRA1</accession>
<organism evidence="2 3">
    <name type="scientific">Paragonimus skrjabini miyazakii</name>
    <dbReference type="NCBI Taxonomy" id="59628"/>
    <lineage>
        <taxon>Eukaryota</taxon>
        <taxon>Metazoa</taxon>
        <taxon>Spiralia</taxon>
        <taxon>Lophotrochozoa</taxon>
        <taxon>Platyhelminthes</taxon>
        <taxon>Trematoda</taxon>
        <taxon>Digenea</taxon>
        <taxon>Plagiorchiida</taxon>
        <taxon>Troglotremata</taxon>
        <taxon>Troglotrematidae</taxon>
        <taxon>Paragonimus</taxon>
    </lineage>
</organism>
<dbReference type="Proteomes" id="UP000822476">
    <property type="component" value="Unassembled WGS sequence"/>
</dbReference>
<evidence type="ECO:0008006" key="4">
    <source>
        <dbReference type="Google" id="ProtNLM"/>
    </source>
</evidence>
<comment type="caution">
    <text evidence="2">The sequence shown here is derived from an EMBL/GenBank/DDBJ whole genome shotgun (WGS) entry which is preliminary data.</text>
</comment>
<gene>
    <name evidence="2" type="ORF">EG68_07158</name>
</gene>